<evidence type="ECO:0000313" key="8">
    <source>
        <dbReference type="EMBL" id="OMO90685.1"/>
    </source>
</evidence>
<protein>
    <recommendedName>
        <fullName evidence="6">60S ribosomal protein L2, mitochondrial</fullName>
    </recommendedName>
</protein>
<evidence type="ECO:0000259" key="7">
    <source>
        <dbReference type="SMART" id="SM01383"/>
    </source>
</evidence>
<keyword evidence="9" id="KW-1185">Reference proteome</keyword>
<dbReference type="GO" id="GO:0032543">
    <property type="term" value="P:mitochondrial translation"/>
    <property type="evidence" value="ECO:0007669"/>
    <property type="project" value="TreeGrafter"/>
</dbReference>
<dbReference type="EMBL" id="AWUE01016532">
    <property type="protein sequence ID" value="OMO90685.1"/>
    <property type="molecule type" value="Genomic_DNA"/>
</dbReference>
<dbReference type="AlphaFoldDB" id="A0A1R3J744"/>
<evidence type="ECO:0000256" key="5">
    <source>
        <dbReference type="ARBA" id="ARBA00023274"/>
    </source>
</evidence>
<keyword evidence="4" id="KW-0496">Mitochondrion</keyword>
<sequence length="289" mass="31510">MRQEAIKRAALRQFVLGKGKTGGRNSAGRITSFHRGGGAKRLQRTVDVKRSTSSMGIVERIEYDPNRSSRLALVRWIDGEAVRQRKSNNIDDKFPPPRKILEPATTTIRGLFSFTSQPGKVDQRFYNTFSPGTKAAEYVVVGGGAPSRSNSAALCSEGAKTKLTSARDVFFSAHSVPEANNSSFALPRVAVAGAKPAFFAPRVRDNAIGEKAAFEVQRHSISSSKQKAAISWQDTLGLVGAVESKPKTVHGEKPKHRVDRAAVTYIIASNHLERGKMVMNCDWSKPSTN</sequence>
<keyword evidence="5" id="KW-0687">Ribonucleoprotein</keyword>
<evidence type="ECO:0000256" key="3">
    <source>
        <dbReference type="ARBA" id="ARBA00022980"/>
    </source>
</evidence>
<evidence type="ECO:0000313" key="9">
    <source>
        <dbReference type="Proteomes" id="UP000187203"/>
    </source>
</evidence>
<evidence type="ECO:0000256" key="6">
    <source>
        <dbReference type="ARBA" id="ARBA00078513"/>
    </source>
</evidence>
<organism evidence="8 9">
    <name type="scientific">Corchorus olitorius</name>
    <dbReference type="NCBI Taxonomy" id="93759"/>
    <lineage>
        <taxon>Eukaryota</taxon>
        <taxon>Viridiplantae</taxon>
        <taxon>Streptophyta</taxon>
        <taxon>Embryophyta</taxon>
        <taxon>Tracheophyta</taxon>
        <taxon>Spermatophyta</taxon>
        <taxon>Magnoliopsida</taxon>
        <taxon>eudicotyledons</taxon>
        <taxon>Gunneridae</taxon>
        <taxon>Pentapetalae</taxon>
        <taxon>rosids</taxon>
        <taxon>malvids</taxon>
        <taxon>Malvales</taxon>
        <taxon>Malvaceae</taxon>
        <taxon>Grewioideae</taxon>
        <taxon>Apeibeae</taxon>
        <taxon>Corchorus</taxon>
    </lineage>
</organism>
<dbReference type="Pfam" id="PF00181">
    <property type="entry name" value="Ribosomal_L2_N"/>
    <property type="match status" value="1"/>
</dbReference>
<dbReference type="GO" id="GO:0005762">
    <property type="term" value="C:mitochondrial large ribosomal subunit"/>
    <property type="evidence" value="ECO:0007669"/>
    <property type="project" value="TreeGrafter"/>
</dbReference>
<dbReference type="InterPro" id="IPR022666">
    <property type="entry name" value="Ribosomal_uL2_RNA-bd_dom"/>
</dbReference>
<dbReference type="Gene3D" id="2.40.50.140">
    <property type="entry name" value="Nucleic acid-binding proteins"/>
    <property type="match status" value="1"/>
</dbReference>
<dbReference type="SUPFAM" id="SSF50249">
    <property type="entry name" value="Nucleic acid-binding proteins"/>
    <property type="match status" value="1"/>
</dbReference>
<comment type="similarity">
    <text evidence="2">Belongs to the universal ribosomal protein uL2 family.</text>
</comment>
<proteinExistence type="inferred from homology"/>
<name>A0A1R3J744_9ROSI</name>
<gene>
    <name evidence="8" type="ORF">COLO4_18957</name>
</gene>
<comment type="subcellular location">
    <subcellularLocation>
        <location evidence="1">Mitochondrion</location>
    </subcellularLocation>
</comment>
<dbReference type="STRING" id="93759.A0A1R3J744"/>
<reference evidence="9" key="1">
    <citation type="submission" date="2013-09" db="EMBL/GenBank/DDBJ databases">
        <title>Corchorus olitorius genome sequencing.</title>
        <authorList>
            <person name="Alam M."/>
            <person name="Haque M.S."/>
            <person name="Islam M.S."/>
            <person name="Emdad E.M."/>
            <person name="Islam M.M."/>
            <person name="Ahmed B."/>
            <person name="Halim A."/>
            <person name="Hossen Q.M.M."/>
            <person name="Hossain M.Z."/>
            <person name="Ahmed R."/>
            <person name="Khan M.M."/>
            <person name="Islam R."/>
            <person name="Rashid M.M."/>
            <person name="Khan S.A."/>
            <person name="Rahman M.S."/>
            <person name="Alam M."/>
            <person name="Yahiya A.S."/>
            <person name="Khan M.S."/>
            <person name="Azam M.S."/>
            <person name="Haque T."/>
            <person name="Lashkar M.Z.H."/>
            <person name="Akhand A.I."/>
            <person name="Morshed G."/>
            <person name="Roy S."/>
            <person name="Uddin K.S."/>
            <person name="Rabeya T."/>
            <person name="Hossain A.S."/>
            <person name="Chowdhury A."/>
            <person name="Snigdha A.R."/>
            <person name="Mortoza M.S."/>
            <person name="Matin S.A."/>
            <person name="Hoque S.M.E."/>
            <person name="Islam M.K."/>
            <person name="Roy D.K."/>
            <person name="Haider R."/>
            <person name="Moosa M.M."/>
            <person name="Elias S.M."/>
            <person name="Hasan A.M."/>
            <person name="Jahan S."/>
            <person name="Shafiuddin M."/>
            <person name="Mahmood N."/>
            <person name="Shommy N.S."/>
        </authorList>
    </citation>
    <scope>NUCLEOTIDE SEQUENCE [LARGE SCALE GENOMIC DNA]</scope>
    <source>
        <strain evidence="9">cv. O-4</strain>
    </source>
</reference>
<evidence type="ECO:0000256" key="1">
    <source>
        <dbReference type="ARBA" id="ARBA00004173"/>
    </source>
</evidence>
<feature type="domain" description="Large ribosomal subunit protein uL2 RNA-binding" evidence="7">
    <location>
        <begin position="23"/>
        <end position="90"/>
    </location>
</feature>
<dbReference type="InterPro" id="IPR012340">
    <property type="entry name" value="NA-bd_OB-fold"/>
</dbReference>
<comment type="caution">
    <text evidence="8">The sequence shown here is derived from an EMBL/GenBank/DDBJ whole genome shotgun (WGS) entry which is preliminary data.</text>
</comment>
<dbReference type="Proteomes" id="UP000187203">
    <property type="component" value="Unassembled WGS sequence"/>
</dbReference>
<dbReference type="OrthoDB" id="10267824at2759"/>
<accession>A0A1R3J744</accession>
<dbReference type="SMART" id="SM01383">
    <property type="entry name" value="Ribosomal_L2"/>
    <property type="match status" value="1"/>
</dbReference>
<dbReference type="GO" id="GO:0003723">
    <property type="term" value="F:RNA binding"/>
    <property type="evidence" value="ECO:0007669"/>
    <property type="project" value="TreeGrafter"/>
</dbReference>
<keyword evidence="3 8" id="KW-0689">Ribosomal protein</keyword>
<dbReference type="FunFam" id="2.40.50.140:FF:000254">
    <property type="entry name" value="Ribosomal protein L2 mitochondrion"/>
    <property type="match status" value="1"/>
</dbReference>
<dbReference type="PANTHER" id="PTHR13691">
    <property type="entry name" value="RIBOSOMAL PROTEIN L2"/>
    <property type="match status" value="1"/>
</dbReference>
<dbReference type="GO" id="GO:0003735">
    <property type="term" value="F:structural constituent of ribosome"/>
    <property type="evidence" value="ECO:0007669"/>
    <property type="project" value="InterPro"/>
</dbReference>
<evidence type="ECO:0000256" key="4">
    <source>
        <dbReference type="ARBA" id="ARBA00023128"/>
    </source>
</evidence>
<evidence type="ECO:0000256" key="2">
    <source>
        <dbReference type="ARBA" id="ARBA00005636"/>
    </source>
</evidence>
<dbReference type="PANTHER" id="PTHR13691:SF44">
    <property type="entry name" value="LARGE RIBOSOMAL SUBUNIT PROTEIN UL2MZ-RELATED"/>
    <property type="match status" value="1"/>
</dbReference>
<dbReference type="InterPro" id="IPR002171">
    <property type="entry name" value="Ribosomal_uL2"/>
</dbReference>